<feature type="compositionally biased region" description="Basic and acidic residues" evidence="2">
    <location>
        <begin position="276"/>
        <end position="286"/>
    </location>
</feature>
<protein>
    <recommendedName>
        <fullName evidence="5">HNH endonuclease</fullName>
    </recommendedName>
</protein>
<comment type="caution">
    <text evidence="3">The sequence shown here is derived from an EMBL/GenBank/DDBJ whole genome shotgun (WGS) entry which is preliminary data.</text>
</comment>
<feature type="coiled-coil region" evidence="1">
    <location>
        <begin position="515"/>
        <end position="542"/>
    </location>
</feature>
<gene>
    <name evidence="3" type="ORF">GCM10023205_59510</name>
</gene>
<feature type="compositionally biased region" description="Basic and acidic residues" evidence="2">
    <location>
        <begin position="244"/>
        <end position="255"/>
    </location>
</feature>
<feature type="compositionally biased region" description="Low complexity" evidence="2">
    <location>
        <begin position="215"/>
        <end position="231"/>
    </location>
</feature>
<feature type="region of interest" description="Disordered" evidence="2">
    <location>
        <begin position="905"/>
        <end position="926"/>
    </location>
</feature>
<keyword evidence="4" id="KW-1185">Reference proteome</keyword>
<dbReference type="RefSeq" id="WP_345678819.1">
    <property type="nucleotide sequence ID" value="NZ_BAABHS010000024.1"/>
</dbReference>
<dbReference type="EMBL" id="BAABHS010000024">
    <property type="protein sequence ID" value="GAA4982184.1"/>
    <property type="molecule type" value="Genomic_DNA"/>
</dbReference>
<feature type="compositionally biased region" description="Basic and acidic residues" evidence="2">
    <location>
        <begin position="295"/>
        <end position="304"/>
    </location>
</feature>
<feature type="region of interest" description="Disordered" evidence="2">
    <location>
        <begin position="70"/>
        <end position="134"/>
    </location>
</feature>
<accession>A0ABP9HYP1</accession>
<dbReference type="Gene3D" id="1.20.120.20">
    <property type="entry name" value="Apolipoprotein"/>
    <property type="match status" value="1"/>
</dbReference>
<feature type="compositionally biased region" description="Basic and acidic residues" evidence="2">
    <location>
        <begin position="331"/>
        <end position="347"/>
    </location>
</feature>
<feature type="compositionally biased region" description="Low complexity" evidence="2">
    <location>
        <begin position="22"/>
        <end position="38"/>
    </location>
</feature>
<feature type="compositionally biased region" description="Basic and acidic residues" evidence="2">
    <location>
        <begin position="158"/>
        <end position="178"/>
    </location>
</feature>
<evidence type="ECO:0000313" key="4">
    <source>
        <dbReference type="Proteomes" id="UP001500466"/>
    </source>
</evidence>
<proteinExistence type="predicted"/>
<evidence type="ECO:0000256" key="1">
    <source>
        <dbReference type="SAM" id="Coils"/>
    </source>
</evidence>
<keyword evidence="1" id="KW-0175">Coiled coil</keyword>
<name>A0ABP9HYP1_9ACTN</name>
<feature type="compositionally biased region" description="Basic and acidic residues" evidence="2">
    <location>
        <begin position="1"/>
        <end position="14"/>
    </location>
</feature>
<feature type="region of interest" description="Disordered" evidence="2">
    <location>
        <begin position="833"/>
        <end position="858"/>
    </location>
</feature>
<feature type="region of interest" description="Disordered" evidence="2">
    <location>
        <begin position="153"/>
        <end position="347"/>
    </location>
</feature>
<sequence>MKAPHEDREVPSRDRRPHAAGPPETASAEPVAASASAPRLDRRSVQRLAAGGAGNKAVARLVAQRYAPVVKPPPAHAPGFRKTQNEVAAKKRHIGTHHPAATESKSAQDAAVAPPDDKEAQGKAAQAEKMNAAKPGGFDKAAFVKAVNEAIAKQAPKNLDEADKFSGSGKAEKVKGEVDGQVGQGKEKSAKDIATTTKAAPDTSKAKDKPVTPMQPDQAPANPGAPDPAGAVPDKQPAAVTDFSEGKQDTDRQMADAEVTDDQLKKGNEPEFDDALSAKKEGEQHSAKAPTQARTAEDKQRDAAKQGAAAVGTQAVEKLTATRQQAGKAVDGGKGDTKSKDEQKRAEVTAKLQKVFDATKKDVESTLSGLDKLVDDKFNAGEKAARDAFTADHKRRMKAYKDKRYSGFTGKLKWAKDKLLGMPAEANEIFAESRKLYVAKMQGVISDVADVVGTELGKAKDRISQGRRDLKAEVDKLPADLKKFGEDAAKDFAGKFDDLDSQVDEKSQQLVTDLAQKYTDALDKIDEEIKKLQEENKGLWDKVKDAVVGVIKTIMELKDMLLGVLAKAASAVMKIIKDPIGFLKNLVSAVGDGLQRFLQNIGDHLKKGLVSWLLGVSASSGIEIPSKFDLKGIIKLIASLLGLTWENIKSRITRKGVPDQAMTAVESSVPVASALAKEGPAGAVGHIAAEVGDLKATLLEKIASFLIPTVLIAGITWVISLFNPASAFVKAVKAIIDIVTFIVTQGAQIIEFVNTVLDAVIAIADGGGGGVPGLVENALAKSIPVLIGVLAALLGVGGLADKVKKAIQSVSKPVNRAIDKIVDKIAKAGRKLWNKLKKKDPNKHESGGEKKKRLDQGLSAGKTAVENIPGDYATPEAAAKVLAPIRSKYKMTSLTAVQGGDTWTVRGVVNPPGSQHTGKNTPDGELRRIRSGLRDDRAQMEVDALDREMDTRRLVTLLNQLLRTRGEKALVDMWLKRTSQEKRPTEQKKLEARRVKYLGIAGHAIDVEQERSSPDCRRILASFRQEESKLRTLESAILDIKLADDENRVRGQLADIAARMLEIGKGHGYPSLEHIKHASEYAVDGQLKPEYQGSEKIRRIFYGGTITSRATLITNDLPGLSQDKDKNQKYAHLKNDPHIGDANYFYCREGDHLAHVSTVQADHRHPVADHWNNTGSKTTQPPRVAWYNNLANLELMCGPCNASKGSGGIEYEPDVGDHFLGPKNK</sequence>
<reference evidence="4" key="1">
    <citation type="journal article" date="2019" name="Int. J. Syst. Evol. Microbiol.">
        <title>The Global Catalogue of Microorganisms (GCM) 10K type strain sequencing project: providing services to taxonomists for standard genome sequencing and annotation.</title>
        <authorList>
            <consortium name="The Broad Institute Genomics Platform"/>
            <consortium name="The Broad Institute Genome Sequencing Center for Infectious Disease"/>
            <person name="Wu L."/>
            <person name="Ma J."/>
        </authorList>
    </citation>
    <scope>NUCLEOTIDE SEQUENCE [LARGE SCALE GENOMIC DNA]</scope>
    <source>
        <strain evidence="4">JCM 17986</strain>
    </source>
</reference>
<evidence type="ECO:0000256" key="2">
    <source>
        <dbReference type="SAM" id="MobiDB-lite"/>
    </source>
</evidence>
<feature type="compositionally biased region" description="Basic and acidic residues" evidence="2">
    <location>
        <begin position="842"/>
        <end position="855"/>
    </location>
</feature>
<evidence type="ECO:0000313" key="3">
    <source>
        <dbReference type="EMBL" id="GAA4982184.1"/>
    </source>
</evidence>
<organism evidence="3 4">
    <name type="scientific">Yinghuangia aomiensis</name>
    <dbReference type="NCBI Taxonomy" id="676205"/>
    <lineage>
        <taxon>Bacteria</taxon>
        <taxon>Bacillati</taxon>
        <taxon>Actinomycetota</taxon>
        <taxon>Actinomycetes</taxon>
        <taxon>Kitasatosporales</taxon>
        <taxon>Streptomycetaceae</taxon>
        <taxon>Yinghuangia</taxon>
    </lineage>
</organism>
<dbReference type="Proteomes" id="UP001500466">
    <property type="component" value="Unassembled WGS sequence"/>
</dbReference>
<evidence type="ECO:0008006" key="5">
    <source>
        <dbReference type="Google" id="ProtNLM"/>
    </source>
</evidence>
<feature type="region of interest" description="Disordered" evidence="2">
    <location>
        <begin position="1"/>
        <end position="55"/>
    </location>
</feature>